<proteinExistence type="predicted"/>
<evidence type="ECO:0000313" key="2">
    <source>
        <dbReference type="Proteomes" id="UP001597480"/>
    </source>
</evidence>
<dbReference type="RefSeq" id="WP_379821751.1">
    <property type="nucleotide sequence ID" value="NZ_JBHUMD010000027.1"/>
</dbReference>
<name>A0ABW5NWN2_9FLAO</name>
<keyword evidence="2" id="KW-1185">Reference proteome</keyword>
<accession>A0ABW5NWN2</accession>
<gene>
    <name evidence="1" type="ORF">ACFSR3_13800</name>
</gene>
<comment type="caution">
    <text evidence="1">The sequence shown here is derived from an EMBL/GenBank/DDBJ whole genome shotgun (WGS) entry which is preliminary data.</text>
</comment>
<dbReference type="Proteomes" id="UP001597480">
    <property type="component" value="Unassembled WGS sequence"/>
</dbReference>
<protein>
    <submittedName>
        <fullName evidence="1">Uncharacterized protein</fullName>
    </submittedName>
</protein>
<reference evidence="2" key="1">
    <citation type="journal article" date="2019" name="Int. J. Syst. Evol. Microbiol.">
        <title>The Global Catalogue of Microorganisms (GCM) 10K type strain sequencing project: providing services to taxonomists for standard genome sequencing and annotation.</title>
        <authorList>
            <consortium name="The Broad Institute Genomics Platform"/>
            <consortium name="The Broad Institute Genome Sequencing Center for Infectious Disease"/>
            <person name="Wu L."/>
            <person name="Ma J."/>
        </authorList>
    </citation>
    <scope>NUCLEOTIDE SEQUENCE [LARGE SCALE GENOMIC DNA]</scope>
    <source>
        <strain evidence="2">KCTC 42107</strain>
    </source>
</reference>
<organism evidence="1 2">
    <name type="scientific">Flavobacterium suzhouense</name>
    <dbReference type="NCBI Taxonomy" id="1529638"/>
    <lineage>
        <taxon>Bacteria</taxon>
        <taxon>Pseudomonadati</taxon>
        <taxon>Bacteroidota</taxon>
        <taxon>Flavobacteriia</taxon>
        <taxon>Flavobacteriales</taxon>
        <taxon>Flavobacteriaceae</taxon>
        <taxon>Flavobacterium</taxon>
    </lineage>
</organism>
<sequence length="51" mass="5442">MALLKSIELYPADTAATGEAFFVPASTSIVAGGSSSVLESYQWYADIVHYI</sequence>
<dbReference type="EMBL" id="JBHUMD010000027">
    <property type="protein sequence ID" value="MFD2603131.1"/>
    <property type="molecule type" value="Genomic_DNA"/>
</dbReference>
<evidence type="ECO:0000313" key="1">
    <source>
        <dbReference type="EMBL" id="MFD2603131.1"/>
    </source>
</evidence>